<reference evidence="3" key="2">
    <citation type="submission" date="2021-09" db="EMBL/GenBank/DDBJ databases">
        <authorList>
            <person name="Jia N."/>
            <person name="Wang J."/>
            <person name="Shi W."/>
            <person name="Du L."/>
            <person name="Sun Y."/>
            <person name="Zhan W."/>
            <person name="Jiang J."/>
            <person name="Wang Q."/>
            <person name="Zhang B."/>
            <person name="Ji P."/>
            <person name="Sakyi L.B."/>
            <person name="Cui X."/>
            <person name="Yuan T."/>
            <person name="Jiang B."/>
            <person name="Yang W."/>
            <person name="Lam T.T.-Y."/>
            <person name="Chang Q."/>
            <person name="Ding S."/>
            <person name="Wang X."/>
            <person name="Zhu J."/>
            <person name="Ruan X."/>
            <person name="Zhao L."/>
            <person name="Wei J."/>
            <person name="Que T."/>
            <person name="Du C."/>
            <person name="Cheng J."/>
            <person name="Dai P."/>
            <person name="Han X."/>
            <person name="Huang E."/>
            <person name="Gao Y."/>
            <person name="Liu J."/>
            <person name="Shao H."/>
            <person name="Ye R."/>
            <person name="Li L."/>
            <person name="Wei W."/>
            <person name="Wang X."/>
            <person name="Wang C."/>
            <person name="Huo Q."/>
            <person name="Li W."/>
            <person name="Guo W."/>
            <person name="Chen H."/>
            <person name="Chen S."/>
            <person name="Zhou L."/>
            <person name="Zhou L."/>
            <person name="Ni X."/>
            <person name="Tian J."/>
            <person name="Zhou Y."/>
            <person name="Sheng Y."/>
            <person name="Liu T."/>
            <person name="Pan Y."/>
            <person name="Xia L."/>
            <person name="Li J."/>
            <person name="Zhao F."/>
            <person name="Cao W."/>
        </authorList>
    </citation>
    <scope>NUCLEOTIDE SEQUENCE</scope>
    <source>
        <strain evidence="3">Rmic-2018</strain>
        <tissue evidence="3">Larvae</tissue>
    </source>
</reference>
<reference evidence="3" key="1">
    <citation type="journal article" date="2020" name="Cell">
        <title>Large-Scale Comparative Analyses of Tick Genomes Elucidate Their Genetic Diversity and Vector Capacities.</title>
        <authorList>
            <consortium name="Tick Genome and Microbiome Consortium (TIGMIC)"/>
            <person name="Jia N."/>
            <person name="Wang J."/>
            <person name="Shi W."/>
            <person name="Du L."/>
            <person name="Sun Y."/>
            <person name="Zhan W."/>
            <person name="Jiang J.F."/>
            <person name="Wang Q."/>
            <person name="Zhang B."/>
            <person name="Ji P."/>
            <person name="Bell-Sakyi L."/>
            <person name="Cui X.M."/>
            <person name="Yuan T.T."/>
            <person name="Jiang B.G."/>
            <person name="Yang W.F."/>
            <person name="Lam T.T."/>
            <person name="Chang Q.C."/>
            <person name="Ding S.J."/>
            <person name="Wang X.J."/>
            <person name="Zhu J.G."/>
            <person name="Ruan X.D."/>
            <person name="Zhao L."/>
            <person name="Wei J.T."/>
            <person name="Ye R.Z."/>
            <person name="Que T.C."/>
            <person name="Du C.H."/>
            <person name="Zhou Y.H."/>
            <person name="Cheng J.X."/>
            <person name="Dai P.F."/>
            <person name="Guo W.B."/>
            <person name="Han X.H."/>
            <person name="Huang E.J."/>
            <person name="Li L.F."/>
            <person name="Wei W."/>
            <person name="Gao Y.C."/>
            <person name="Liu J.Z."/>
            <person name="Shao H.Z."/>
            <person name="Wang X."/>
            <person name="Wang C.C."/>
            <person name="Yang T.C."/>
            <person name="Huo Q.B."/>
            <person name="Li W."/>
            <person name="Chen H.Y."/>
            <person name="Chen S.E."/>
            <person name="Zhou L.G."/>
            <person name="Ni X.B."/>
            <person name="Tian J.H."/>
            <person name="Sheng Y."/>
            <person name="Liu T."/>
            <person name="Pan Y.S."/>
            <person name="Xia L.Y."/>
            <person name="Li J."/>
            <person name="Zhao F."/>
            <person name="Cao W.C."/>
        </authorList>
    </citation>
    <scope>NUCLEOTIDE SEQUENCE</scope>
    <source>
        <strain evidence="3">Rmic-2018</strain>
    </source>
</reference>
<dbReference type="Proteomes" id="UP000821866">
    <property type="component" value="Chromosome 8"/>
</dbReference>
<feature type="transmembrane region" description="Helical" evidence="2">
    <location>
        <begin position="137"/>
        <end position="156"/>
    </location>
</feature>
<feature type="compositionally biased region" description="Polar residues" evidence="1">
    <location>
        <begin position="271"/>
        <end position="287"/>
    </location>
</feature>
<feature type="transmembrane region" description="Helical" evidence="2">
    <location>
        <begin position="70"/>
        <end position="92"/>
    </location>
</feature>
<keyword evidence="2" id="KW-0812">Transmembrane</keyword>
<keyword evidence="2" id="KW-1133">Transmembrane helix</keyword>
<feature type="transmembrane region" description="Helical" evidence="2">
    <location>
        <begin position="30"/>
        <end position="50"/>
    </location>
</feature>
<evidence type="ECO:0000256" key="1">
    <source>
        <dbReference type="SAM" id="MobiDB-lite"/>
    </source>
</evidence>
<dbReference type="AlphaFoldDB" id="A0A9J6DD74"/>
<dbReference type="EMBL" id="JABSTU010000010">
    <property type="protein sequence ID" value="KAH8019790.1"/>
    <property type="molecule type" value="Genomic_DNA"/>
</dbReference>
<sequence length="298" mass="31909">MDDVEASEQPSLQRSERTLGGFCSRFCRGLYLLFMLALFGAAVAVLALWAPPTPTQVRKCAYASFNHSVSQVFLGAVLFALGGCCGLVFVSWESVVRSTRLGCCCIYATSVVFCAGLLGAGSVLAERTPRYVRDDGLVLLGLGLLGLLFVALYALAGRRAAERSREERGSFLGQLTSRSRLGSSSAAVELCKSLFTENRSFAPERLQEDESRSSKVVMLCVLRSEADGAKTVTFLEPSTEDLQGVSPCAQVKQHCECLPDAESLQDAESLASYQSPSATQTLPSTSFAARKSSDPPVA</sequence>
<accession>A0A9J6DD74</accession>
<evidence type="ECO:0000256" key="2">
    <source>
        <dbReference type="SAM" id="Phobius"/>
    </source>
</evidence>
<keyword evidence="2" id="KW-0472">Membrane</keyword>
<evidence type="ECO:0000313" key="4">
    <source>
        <dbReference type="Proteomes" id="UP000821866"/>
    </source>
</evidence>
<gene>
    <name evidence="3" type="ORF">HPB51_022213</name>
</gene>
<name>A0A9J6DD74_RHIMP</name>
<feature type="region of interest" description="Disordered" evidence="1">
    <location>
        <begin position="268"/>
        <end position="298"/>
    </location>
</feature>
<comment type="caution">
    <text evidence="3">The sequence shown here is derived from an EMBL/GenBank/DDBJ whole genome shotgun (WGS) entry which is preliminary data.</text>
</comment>
<evidence type="ECO:0000313" key="3">
    <source>
        <dbReference type="EMBL" id="KAH8019790.1"/>
    </source>
</evidence>
<organism evidence="3 4">
    <name type="scientific">Rhipicephalus microplus</name>
    <name type="common">Cattle tick</name>
    <name type="synonym">Boophilus microplus</name>
    <dbReference type="NCBI Taxonomy" id="6941"/>
    <lineage>
        <taxon>Eukaryota</taxon>
        <taxon>Metazoa</taxon>
        <taxon>Ecdysozoa</taxon>
        <taxon>Arthropoda</taxon>
        <taxon>Chelicerata</taxon>
        <taxon>Arachnida</taxon>
        <taxon>Acari</taxon>
        <taxon>Parasitiformes</taxon>
        <taxon>Ixodida</taxon>
        <taxon>Ixodoidea</taxon>
        <taxon>Ixodidae</taxon>
        <taxon>Rhipicephalinae</taxon>
        <taxon>Rhipicephalus</taxon>
        <taxon>Boophilus</taxon>
    </lineage>
</organism>
<feature type="transmembrane region" description="Helical" evidence="2">
    <location>
        <begin position="104"/>
        <end position="125"/>
    </location>
</feature>
<protein>
    <recommendedName>
        <fullName evidence="5">Transmembrane protein</fullName>
    </recommendedName>
</protein>
<keyword evidence="4" id="KW-1185">Reference proteome</keyword>
<proteinExistence type="predicted"/>
<evidence type="ECO:0008006" key="5">
    <source>
        <dbReference type="Google" id="ProtNLM"/>
    </source>
</evidence>